<feature type="compositionally biased region" description="Acidic residues" evidence="1">
    <location>
        <begin position="1085"/>
        <end position="1112"/>
    </location>
</feature>
<feature type="transmembrane region" description="Helical" evidence="2">
    <location>
        <begin position="913"/>
        <end position="931"/>
    </location>
</feature>
<dbReference type="GO" id="GO:0042910">
    <property type="term" value="F:xenobiotic transmembrane transporter activity"/>
    <property type="evidence" value="ECO:0007669"/>
    <property type="project" value="TreeGrafter"/>
</dbReference>
<dbReference type="Gene3D" id="1.20.1640.10">
    <property type="entry name" value="Multidrug efflux transporter AcrB transmembrane domain"/>
    <property type="match status" value="2"/>
</dbReference>
<dbReference type="Gene3D" id="3.30.70.1320">
    <property type="entry name" value="Multidrug efflux transporter AcrB pore domain like"/>
    <property type="match status" value="1"/>
</dbReference>
<feature type="transmembrane region" description="Helical" evidence="2">
    <location>
        <begin position="336"/>
        <end position="353"/>
    </location>
</feature>
<feature type="transmembrane region" description="Helical" evidence="2">
    <location>
        <begin position="360"/>
        <end position="380"/>
    </location>
</feature>
<dbReference type="Gene3D" id="3.30.70.1430">
    <property type="entry name" value="Multidrug efflux transporter AcrB pore domain"/>
    <property type="match status" value="2"/>
</dbReference>
<comment type="caution">
    <text evidence="3">The sequence shown here is derived from an EMBL/GenBank/DDBJ whole genome shotgun (WGS) entry which is preliminary data.</text>
</comment>
<keyword evidence="2" id="KW-1133">Transmembrane helix</keyword>
<dbReference type="EMBL" id="BAEQ01000030">
    <property type="protein sequence ID" value="GAC28801.1"/>
    <property type="molecule type" value="Genomic_DNA"/>
</dbReference>
<dbReference type="SUPFAM" id="SSF82866">
    <property type="entry name" value="Multidrug efflux transporter AcrB transmembrane domain"/>
    <property type="match status" value="2"/>
</dbReference>
<keyword evidence="2" id="KW-0472">Membrane</keyword>
<feature type="transmembrane region" description="Helical" evidence="2">
    <location>
        <begin position="386"/>
        <end position="410"/>
    </location>
</feature>
<evidence type="ECO:0000313" key="3">
    <source>
        <dbReference type="EMBL" id="GAC28801.1"/>
    </source>
</evidence>
<feature type="region of interest" description="Disordered" evidence="1">
    <location>
        <begin position="1085"/>
        <end position="1125"/>
    </location>
</feature>
<feature type="compositionally biased region" description="Basic and acidic residues" evidence="1">
    <location>
        <begin position="1116"/>
        <end position="1125"/>
    </location>
</feature>
<dbReference type="SUPFAM" id="SSF82714">
    <property type="entry name" value="Multidrug efflux transporter AcrB TolC docking domain, DN and DC subdomains"/>
    <property type="match status" value="2"/>
</dbReference>
<sequence>MSIVSTVVKRPVTVAMFTLAVMLFGMVGFSRLSVSLLPDLSYPTLTIRTENPGAAPAEIEQLISKPIEESVGVVKGIRKVHSISKAGQSDVVIEFEWGTAMNFAIQNVREKLDIIALPIDVNKPVILRFNPALDPIIRLGLSTENTHPRALKQIRTFAEQEIKRQIETISGVAAAQLGGGLQQEIQVIFDQEKAARRGITAQSIVARIQSENINMSAGRVYDGQQEYLVRTVNQFVSLDQLGNMIIKQVDGKTIYLKDIARVIDGEKERTDITRVNNNEAIELAIYKEGDANTVTVAKAVNAKLAELAKTLPEELSFTVIYDQSEFIVNAVDEVKSAAILGGLLAMLILYLFLGNFFNTIIISLAIPVSIIATFNLMFANDISLNIMSLGGIALAVGLLVDNAIVVLENIARYREKGASIIEAAVRGTDEVSGAVTASTLTTLAVFFPLAFVTGFAGQLFSDQAITVTFALLASLVVALTLIPMLASRQFDKRTITTDNGPVLADKKIPKAPVSTAKKTFNIIAKVAAFPFVLIFNYVPMLITRAVLLLTNMITKIMTLVFKPAHKIFSLYFEKVALAYSKLLKSTLQHRLILVACSVIFAIVVLSLLPKIAVELVPEVEKAEFTIELTLPQGTPISVTDTRLTELAATIANDKRVKHSYSLAGSGSLMMSSASKGGENWGQLLVAVNNSQDVDAVKSVVRDKVAQMADVSAEIAQVDMFTTERPLQVILSGYDLVALKKYSDQLMQKLSLDKQFIDLNNSLRAGQPELNISFDNQRLASLELRGADIADQLVTKIAGSVASKYNLQDRQVDILVRADESARNSVQAIRQLTINSEQSRSLPLSAVADITESIGPNEINRIDQSRVAIISASLAFGDLSEAAQKAENLVSDLYLPFNIKATVAGQNEEMESSFSSLMMALALAIFLVYLVMASQFESLLNPFIILFSIPLAVLGSVLGLFVTGTNISVIVLIGVIMLTGIVVNNAIVLVDRINQLRHSGVEKTAAIIEASSSRFRPIIMTSLTTILGLAPLAFSSGEGAELRAPLAITVMSGLLVATMLTLLLIPVLYSLFDRKDYQIESDDPLNEALESEALESESLESEALESESLESDGPDNFPDKTIEAKI</sequence>
<keyword evidence="2" id="KW-0812">Transmembrane</keyword>
<reference evidence="4" key="1">
    <citation type="journal article" date="2014" name="Environ. Microbiol.">
        <title>Comparative genomics of the marine bacterial genus Glaciecola reveals the high degree of genomic diversity and genomic characteristic for cold adaptation.</title>
        <authorList>
            <person name="Qin Q.L."/>
            <person name="Xie B.B."/>
            <person name="Yu Y."/>
            <person name="Shu Y.L."/>
            <person name="Rong J.C."/>
            <person name="Zhang Y.J."/>
            <person name="Zhao D.L."/>
            <person name="Chen X.L."/>
            <person name="Zhang X.Y."/>
            <person name="Chen B."/>
            <person name="Zhou B.C."/>
            <person name="Zhang Y.Z."/>
        </authorList>
    </citation>
    <scope>NUCLEOTIDE SEQUENCE [LARGE SCALE GENOMIC DNA]</scope>
    <source>
        <strain evidence="4">ACAM 615</strain>
    </source>
</reference>
<dbReference type="Pfam" id="PF00873">
    <property type="entry name" value="ACR_tran"/>
    <property type="match status" value="2"/>
</dbReference>
<organism evidence="3 4">
    <name type="scientific">Brumicola pallidula DSM 14239 = ACAM 615</name>
    <dbReference type="NCBI Taxonomy" id="1121922"/>
    <lineage>
        <taxon>Bacteria</taxon>
        <taxon>Pseudomonadati</taxon>
        <taxon>Pseudomonadota</taxon>
        <taxon>Gammaproteobacteria</taxon>
        <taxon>Alteromonadales</taxon>
        <taxon>Alteromonadaceae</taxon>
        <taxon>Brumicola</taxon>
    </lineage>
</organism>
<evidence type="ECO:0000256" key="1">
    <source>
        <dbReference type="SAM" id="MobiDB-lite"/>
    </source>
</evidence>
<proteinExistence type="predicted"/>
<dbReference type="Gene3D" id="3.30.2090.10">
    <property type="entry name" value="Multidrug efflux transporter AcrB TolC docking domain, DN and DC subdomains"/>
    <property type="match status" value="2"/>
</dbReference>
<dbReference type="RefSeq" id="WP_006011181.1">
    <property type="nucleotide sequence ID" value="NZ_AUAV01000005.1"/>
</dbReference>
<evidence type="ECO:0000313" key="4">
    <source>
        <dbReference type="Proteomes" id="UP000006251"/>
    </source>
</evidence>
<dbReference type="OrthoDB" id="5287122at2"/>
<gene>
    <name evidence="3" type="ORF">GPAL_1940</name>
</gene>
<dbReference type="Proteomes" id="UP000006251">
    <property type="component" value="Unassembled WGS sequence"/>
</dbReference>
<feature type="transmembrane region" description="Helical" evidence="2">
    <location>
        <begin position="1045"/>
        <end position="1071"/>
    </location>
</feature>
<dbReference type="AlphaFoldDB" id="K6YXZ6"/>
<dbReference type="PRINTS" id="PR00702">
    <property type="entry name" value="ACRIFLAVINRP"/>
</dbReference>
<evidence type="ECO:0000256" key="2">
    <source>
        <dbReference type="SAM" id="Phobius"/>
    </source>
</evidence>
<name>K6YXZ6_9ALTE</name>
<feature type="transmembrane region" description="Helical" evidence="2">
    <location>
        <begin position="966"/>
        <end position="989"/>
    </location>
</feature>
<feature type="transmembrane region" description="Helical" evidence="2">
    <location>
        <begin position="938"/>
        <end position="960"/>
    </location>
</feature>
<dbReference type="PANTHER" id="PTHR32063:SF0">
    <property type="entry name" value="SWARMING MOTILITY PROTEIN SWRC"/>
    <property type="match status" value="1"/>
</dbReference>
<keyword evidence="4" id="KW-1185">Reference proteome</keyword>
<feature type="transmembrane region" description="Helical" evidence="2">
    <location>
        <begin position="431"/>
        <end position="452"/>
    </location>
</feature>
<dbReference type="STRING" id="1121922.GCA_000428905_01165"/>
<dbReference type="SUPFAM" id="SSF82693">
    <property type="entry name" value="Multidrug efflux transporter AcrB pore domain, PN1, PN2, PC1 and PC2 subdomains"/>
    <property type="match status" value="1"/>
</dbReference>
<feature type="transmembrane region" description="Helical" evidence="2">
    <location>
        <begin position="12"/>
        <end position="32"/>
    </location>
</feature>
<feature type="transmembrane region" description="Helical" evidence="2">
    <location>
        <begin position="520"/>
        <end position="538"/>
    </location>
</feature>
<accession>K6YXZ6</accession>
<dbReference type="Gene3D" id="3.30.70.1440">
    <property type="entry name" value="Multidrug efflux transporter AcrB pore domain"/>
    <property type="match status" value="1"/>
</dbReference>
<feature type="transmembrane region" description="Helical" evidence="2">
    <location>
        <begin position="591"/>
        <end position="608"/>
    </location>
</feature>
<dbReference type="GO" id="GO:0005886">
    <property type="term" value="C:plasma membrane"/>
    <property type="evidence" value="ECO:0007669"/>
    <property type="project" value="TreeGrafter"/>
</dbReference>
<dbReference type="InterPro" id="IPR001036">
    <property type="entry name" value="Acrflvin-R"/>
</dbReference>
<feature type="transmembrane region" description="Helical" evidence="2">
    <location>
        <begin position="464"/>
        <end position="486"/>
    </location>
</feature>
<protein>
    <submittedName>
        <fullName evidence="3">Hydrophobic/amphiphilic exporter-1, HAE1 family</fullName>
    </submittedName>
</protein>
<dbReference type="PANTHER" id="PTHR32063">
    <property type="match status" value="1"/>
</dbReference>
<dbReference type="InterPro" id="IPR027463">
    <property type="entry name" value="AcrB_DN_DC_subdom"/>
</dbReference>